<dbReference type="Gene3D" id="1.10.30.10">
    <property type="entry name" value="High mobility group box domain"/>
    <property type="match status" value="1"/>
</dbReference>
<evidence type="ECO:0000259" key="2">
    <source>
        <dbReference type="PROSITE" id="PS50118"/>
    </source>
</evidence>
<evidence type="ECO:0000256" key="1">
    <source>
        <dbReference type="PROSITE-ProRule" id="PRU00267"/>
    </source>
</evidence>
<sequence>MWFRHEREKLKNVESKNGLRNIRESEIRKPIKEKYNSLSVAEKSTYVDDKKANYRQYKEKLAQGAPKYTICTRMSVIGAHNRFRKVNRVGKSFGFKAFHHLYRTMLDFG</sequence>
<proteinExistence type="predicted"/>
<comment type="caution">
    <text evidence="3">The sequence shown here is derived from an EMBL/GenBank/DDBJ whole genome shotgun (WGS) entry which is preliminary data.</text>
</comment>
<evidence type="ECO:0000313" key="3">
    <source>
        <dbReference type="EMBL" id="KAL3849559.1"/>
    </source>
</evidence>
<dbReference type="EMBL" id="JBJXBP010000001">
    <property type="protein sequence ID" value="KAL3849559.1"/>
    <property type="molecule type" value="Genomic_DNA"/>
</dbReference>
<dbReference type="InterPro" id="IPR036910">
    <property type="entry name" value="HMG_box_dom_sf"/>
</dbReference>
<dbReference type="Proteomes" id="UP001634393">
    <property type="component" value="Unassembled WGS sequence"/>
</dbReference>
<evidence type="ECO:0000313" key="4">
    <source>
        <dbReference type="Proteomes" id="UP001634393"/>
    </source>
</evidence>
<keyword evidence="1" id="KW-0238">DNA-binding</keyword>
<accession>A0ABD3UJ61</accession>
<organism evidence="3 4">
    <name type="scientific">Penstemon smallii</name>
    <dbReference type="NCBI Taxonomy" id="265156"/>
    <lineage>
        <taxon>Eukaryota</taxon>
        <taxon>Viridiplantae</taxon>
        <taxon>Streptophyta</taxon>
        <taxon>Embryophyta</taxon>
        <taxon>Tracheophyta</taxon>
        <taxon>Spermatophyta</taxon>
        <taxon>Magnoliopsida</taxon>
        <taxon>eudicotyledons</taxon>
        <taxon>Gunneridae</taxon>
        <taxon>Pentapetalae</taxon>
        <taxon>asterids</taxon>
        <taxon>lamiids</taxon>
        <taxon>Lamiales</taxon>
        <taxon>Plantaginaceae</taxon>
        <taxon>Cheloneae</taxon>
        <taxon>Penstemon</taxon>
    </lineage>
</organism>
<reference evidence="3 4" key="1">
    <citation type="submission" date="2024-12" db="EMBL/GenBank/DDBJ databases">
        <title>The unique morphological basis and parallel evolutionary history of personate flowers in Penstemon.</title>
        <authorList>
            <person name="Depatie T.H."/>
            <person name="Wessinger C.A."/>
        </authorList>
    </citation>
    <scope>NUCLEOTIDE SEQUENCE [LARGE SCALE GENOMIC DNA]</scope>
    <source>
        <strain evidence="3">WTNN_2</strain>
        <tissue evidence="3">Leaf</tissue>
    </source>
</reference>
<dbReference type="PROSITE" id="PS50118">
    <property type="entry name" value="HMG_BOX_2"/>
    <property type="match status" value="1"/>
</dbReference>
<dbReference type="GO" id="GO:0005634">
    <property type="term" value="C:nucleus"/>
    <property type="evidence" value="ECO:0007669"/>
    <property type="project" value="UniProtKB-UniRule"/>
</dbReference>
<name>A0ABD3UJ61_9LAMI</name>
<keyword evidence="4" id="KW-1185">Reference proteome</keyword>
<dbReference type="InterPro" id="IPR009071">
    <property type="entry name" value="HMG_box_dom"/>
</dbReference>
<dbReference type="SUPFAM" id="SSF47095">
    <property type="entry name" value="HMG-box"/>
    <property type="match status" value="1"/>
</dbReference>
<feature type="DNA-binding region" description="HMG box" evidence="1">
    <location>
        <begin position="1"/>
        <end position="69"/>
    </location>
</feature>
<gene>
    <name evidence="3" type="ORF">ACJIZ3_011441</name>
</gene>
<dbReference type="GO" id="GO:0003677">
    <property type="term" value="F:DNA binding"/>
    <property type="evidence" value="ECO:0007669"/>
    <property type="project" value="UniProtKB-UniRule"/>
</dbReference>
<dbReference type="AlphaFoldDB" id="A0ABD3UJ61"/>
<feature type="domain" description="HMG box" evidence="2">
    <location>
        <begin position="1"/>
        <end position="69"/>
    </location>
</feature>
<protein>
    <recommendedName>
        <fullName evidence="2">HMG box domain-containing protein</fullName>
    </recommendedName>
</protein>
<keyword evidence="1" id="KW-0539">Nucleus</keyword>